<sequence length="421" mass="45161">MGHEQSLTALEAEIAALRRRVAELEGAQAKLEALSSVLPSFIAVFNREGIIVDMIPTLIFSAEMITTELGTPMARVIEPGYADRCLALIREALETRATLSIEYPLPWGEREVWCQAVCKPLTGDTVLWVANDITTQRKPAHAQAELRDLQALVEYAPDGVCLASQEGALFYENPAFRAMTGHAEGAPFPSLLEVFAAPRDELSAIVQQCFHRASWQGILSLVQPGGRTIPCQVSMVALGAEHGRPPGVAVLARDLTPIHEAERERLALQEQVIQAQQATLRELSTPLVPLAEGVVAMPLIGTFDRTRAQQAMEKLLDGIVQHQLHTVIVDVTGVRDVDAESADALLRIARAARLLGARLLLTGINPDTAQSLVDLGVDLGGIATHSTLQSGIAHVLARRPAAPRAAAAPGPRDGTPAQNAP</sequence>
<evidence type="ECO:0000313" key="5">
    <source>
        <dbReference type="EMBL" id="AUX24170.1"/>
    </source>
</evidence>
<dbReference type="Pfam" id="PF01740">
    <property type="entry name" value="STAS"/>
    <property type="match status" value="1"/>
</dbReference>
<proteinExistence type="predicted"/>
<evidence type="ECO:0000259" key="4">
    <source>
        <dbReference type="PROSITE" id="PS50801"/>
    </source>
</evidence>
<dbReference type="Pfam" id="PF00989">
    <property type="entry name" value="PAS"/>
    <property type="match status" value="1"/>
</dbReference>
<name>A0A4P2Q474_SORCE</name>
<dbReference type="InterPro" id="IPR036513">
    <property type="entry name" value="STAS_dom_sf"/>
</dbReference>
<feature type="domain" description="STAS" evidence="4">
    <location>
        <begin position="284"/>
        <end position="395"/>
    </location>
</feature>
<dbReference type="GO" id="GO:0006355">
    <property type="term" value="P:regulation of DNA-templated transcription"/>
    <property type="evidence" value="ECO:0007669"/>
    <property type="project" value="InterPro"/>
</dbReference>
<dbReference type="NCBIfam" id="TIGR00229">
    <property type="entry name" value="sensory_box"/>
    <property type="match status" value="1"/>
</dbReference>
<dbReference type="CDD" id="cd00130">
    <property type="entry name" value="PAS"/>
    <property type="match status" value="1"/>
</dbReference>
<dbReference type="Gene3D" id="3.30.750.24">
    <property type="entry name" value="STAS domain"/>
    <property type="match status" value="1"/>
</dbReference>
<organism evidence="5 6">
    <name type="scientific">Sorangium cellulosum</name>
    <name type="common">Polyangium cellulosum</name>
    <dbReference type="NCBI Taxonomy" id="56"/>
    <lineage>
        <taxon>Bacteria</taxon>
        <taxon>Pseudomonadati</taxon>
        <taxon>Myxococcota</taxon>
        <taxon>Polyangia</taxon>
        <taxon>Polyangiales</taxon>
        <taxon>Polyangiaceae</taxon>
        <taxon>Sorangium</taxon>
    </lineage>
</organism>
<dbReference type="InterPro" id="IPR035965">
    <property type="entry name" value="PAS-like_dom_sf"/>
</dbReference>
<dbReference type="AlphaFoldDB" id="A0A4P2Q474"/>
<dbReference type="InterPro" id="IPR051932">
    <property type="entry name" value="Bact_StressResp_Reg"/>
</dbReference>
<dbReference type="InterPro" id="IPR000014">
    <property type="entry name" value="PAS"/>
</dbReference>
<dbReference type="PROSITE" id="PS50801">
    <property type="entry name" value="STAS"/>
    <property type="match status" value="1"/>
</dbReference>
<dbReference type="SUPFAM" id="SSF55785">
    <property type="entry name" value="PYP-like sensor domain (PAS domain)"/>
    <property type="match status" value="2"/>
</dbReference>
<gene>
    <name evidence="5" type="ORF">SOCEGT47_047070</name>
</gene>
<evidence type="ECO:0000256" key="1">
    <source>
        <dbReference type="ARBA" id="ARBA00022553"/>
    </source>
</evidence>
<dbReference type="CDD" id="cd07041">
    <property type="entry name" value="STAS_RsbR_RsbS_like"/>
    <property type="match status" value="1"/>
</dbReference>
<dbReference type="PANTHER" id="PTHR33745:SF3">
    <property type="entry name" value="RSBT CO-ANTAGONIST PROTEIN RSBRC"/>
    <property type="match status" value="1"/>
</dbReference>
<dbReference type="Gene3D" id="3.30.450.20">
    <property type="entry name" value="PAS domain"/>
    <property type="match status" value="2"/>
</dbReference>
<protein>
    <recommendedName>
        <fullName evidence="4">STAS domain-containing protein</fullName>
    </recommendedName>
</protein>
<dbReference type="SUPFAM" id="SSF52091">
    <property type="entry name" value="SpoIIaa-like"/>
    <property type="match status" value="1"/>
</dbReference>
<dbReference type="RefSeq" id="WP_165373328.1">
    <property type="nucleotide sequence ID" value="NZ_CP012670.1"/>
</dbReference>
<dbReference type="PANTHER" id="PTHR33745">
    <property type="entry name" value="RSBT ANTAGONIST PROTEIN RSBS-RELATED"/>
    <property type="match status" value="1"/>
</dbReference>
<dbReference type="EMBL" id="CP012670">
    <property type="protein sequence ID" value="AUX24170.1"/>
    <property type="molecule type" value="Genomic_DNA"/>
</dbReference>
<evidence type="ECO:0000256" key="3">
    <source>
        <dbReference type="SAM" id="MobiDB-lite"/>
    </source>
</evidence>
<keyword evidence="1" id="KW-0597">Phosphoprotein</keyword>
<accession>A0A4P2Q474</accession>
<dbReference type="Proteomes" id="UP000295781">
    <property type="component" value="Chromosome"/>
</dbReference>
<evidence type="ECO:0000313" key="6">
    <source>
        <dbReference type="Proteomes" id="UP000295781"/>
    </source>
</evidence>
<dbReference type="InterPro" id="IPR002645">
    <property type="entry name" value="STAS_dom"/>
</dbReference>
<feature type="coiled-coil region" evidence="2">
    <location>
        <begin position="7"/>
        <end position="34"/>
    </location>
</feature>
<dbReference type="InterPro" id="IPR013767">
    <property type="entry name" value="PAS_fold"/>
</dbReference>
<feature type="region of interest" description="Disordered" evidence="3">
    <location>
        <begin position="402"/>
        <end position="421"/>
    </location>
</feature>
<keyword evidence="2" id="KW-0175">Coiled coil</keyword>
<reference evidence="5 6" key="1">
    <citation type="submission" date="2015-09" db="EMBL/GenBank/DDBJ databases">
        <title>Sorangium comparison.</title>
        <authorList>
            <person name="Zaburannyi N."/>
            <person name="Bunk B."/>
            <person name="Overmann J."/>
            <person name="Mueller R."/>
        </authorList>
    </citation>
    <scope>NUCLEOTIDE SEQUENCE [LARGE SCALE GENOMIC DNA]</scope>
    <source>
        <strain evidence="5 6">So ceGT47</strain>
    </source>
</reference>
<evidence type="ECO:0000256" key="2">
    <source>
        <dbReference type="SAM" id="Coils"/>
    </source>
</evidence>
<feature type="compositionally biased region" description="Low complexity" evidence="3">
    <location>
        <begin position="402"/>
        <end position="412"/>
    </location>
</feature>